<keyword evidence="3 4" id="KW-0687">Ribonucleoprotein</keyword>
<dbReference type="InterPro" id="IPR030878">
    <property type="entry name" value="Ribosomal_uL15"/>
</dbReference>
<dbReference type="InterPro" id="IPR036227">
    <property type="entry name" value="Ribosomal_uL15/eL18_sf"/>
</dbReference>
<dbReference type="GO" id="GO:0006412">
    <property type="term" value="P:translation"/>
    <property type="evidence" value="ECO:0007669"/>
    <property type="project" value="UniProtKB-UniRule"/>
</dbReference>
<feature type="domain" description="Large ribosomal subunit protein uL15/eL18" evidence="7">
    <location>
        <begin position="75"/>
        <end position="134"/>
    </location>
</feature>
<keyword evidence="2 4" id="KW-0689">Ribosomal protein</keyword>
<keyword evidence="4" id="KW-0699">rRNA-binding</keyword>
<dbReference type="PROSITE" id="PS00475">
    <property type="entry name" value="RIBOSOMAL_L15"/>
    <property type="match status" value="1"/>
</dbReference>
<dbReference type="GO" id="GO:0003735">
    <property type="term" value="F:structural constituent of ribosome"/>
    <property type="evidence" value="ECO:0007669"/>
    <property type="project" value="InterPro"/>
</dbReference>
<dbReference type="HAMAP" id="MF_01341">
    <property type="entry name" value="Ribosomal_uL15"/>
    <property type="match status" value="1"/>
</dbReference>
<reference evidence="8" key="1">
    <citation type="journal article" date="2015" name="Nature">
        <title>rRNA introns, odd ribosomes, and small enigmatic genomes across a large radiation of phyla.</title>
        <authorList>
            <person name="Brown C.T."/>
            <person name="Hug L.A."/>
            <person name="Thomas B.C."/>
            <person name="Sharon I."/>
            <person name="Castelle C.J."/>
            <person name="Singh A."/>
            <person name="Wilkins M.J."/>
            <person name="Williams K.H."/>
            <person name="Banfield J.F."/>
        </authorList>
    </citation>
    <scope>NUCLEOTIDE SEQUENCE [LARGE SCALE GENOMIC DNA]</scope>
</reference>
<dbReference type="SUPFAM" id="SSF52080">
    <property type="entry name" value="Ribosomal proteins L15p and L18e"/>
    <property type="match status" value="1"/>
</dbReference>
<comment type="similarity">
    <text evidence="1 4 5">Belongs to the universal ribosomal protein uL15 family.</text>
</comment>
<feature type="region of interest" description="Disordered" evidence="6">
    <location>
        <begin position="1"/>
        <end position="43"/>
    </location>
</feature>
<organism evidence="8 9">
    <name type="scientific">Candidatus Azambacteria bacterium GW2011_GWA2_39_10</name>
    <dbReference type="NCBI Taxonomy" id="1618611"/>
    <lineage>
        <taxon>Bacteria</taxon>
        <taxon>Candidatus Azamiibacteriota</taxon>
    </lineage>
</organism>
<evidence type="ECO:0000256" key="3">
    <source>
        <dbReference type="ARBA" id="ARBA00023274"/>
    </source>
</evidence>
<dbReference type="InterPro" id="IPR001196">
    <property type="entry name" value="Ribosomal_uL15_CS"/>
</dbReference>
<evidence type="ECO:0000256" key="2">
    <source>
        <dbReference type="ARBA" id="ARBA00022980"/>
    </source>
</evidence>
<evidence type="ECO:0000313" key="8">
    <source>
        <dbReference type="EMBL" id="KKQ91155.1"/>
    </source>
</evidence>
<feature type="compositionally biased region" description="Basic residues" evidence="6">
    <location>
        <begin position="1"/>
        <end position="23"/>
    </location>
</feature>
<keyword evidence="4" id="KW-0694">RNA-binding</keyword>
<dbReference type="GO" id="GO:0019843">
    <property type="term" value="F:rRNA binding"/>
    <property type="evidence" value="ECO:0007669"/>
    <property type="project" value="UniProtKB-UniRule"/>
</dbReference>
<evidence type="ECO:0000313" key="9">
    <source>
        <dbReference type="Proteomes" id="UP000034706"/>
    </source>
</evidence>
<evidence type="ECO:0000259" key="7">
    <source>
        <dbReference type="Pfam" id="PF00828"/>
    </source>
</evidence>
<dbReference type="Proteomes" id="UP000034706">
    <property type="component" value="Unassembled WGS sequence"/>
</dbReference>
<dbReference type="Gene3D" id="3.100.10.10">
    <property type="match status" value="1"/>
</dbReference>
<evidence type="ECO:0000256" key="4">
    <source>
        <dbReference type="HAMAP-Rule" id="MF_01341"/>
    </source>
</evidence>
<proteinExistence type="inferred from homology"/>
<dbReference type="Pfam" id="PF00828">
    <property type="entry name" value="Ribosomal_L27A"/>
    <property type="match status" value="1"/>
</dbReference>
<dbReference type="AlphaFoldDB" id="A0A0G0LT50"/>
<dbReference type="EMBL" id="LBVT01000023">
    <property type="protein sequence ID" value="KKQ91155.1"/>
    <property type="molecule type" value="Genomic_DNA"/>
</dbReference>
<dbReference type="PATRIC" id="fig|1618611.3.peg.278"/>
<comment type="function">
    <text evidence="4">Binds to the 23S rRNA.</text>
</comment>
<name>A0A0G0LT50_9BACT</name>
<sequence length="136" mass="15216">MQLHHVKPAHKLKKRRRISRGGKRGGYSGRGIKGQKSRAGAGIRPAIRDMMMKLPKQRGRAKHAFKSLYEKPAILNLVDVNKRFKEGDIVSPKTLNLSQVKILGKGEINKKLHFQNILFSKSASEKIKKAGGTIKP</sequence>
<dbReference type="InterPro" id="IPR021131">
    <property type="entry name" value="Ribosomal_uL15/eL18"/>
</dbReference>
<evidence type="ECO:0000256" key="5">
    <source>
        <dbReference type="RuleBase" id="RU003888"/>
    </source>
</evidence>
<comment type="caution">
    <text evidence="8">The sequence shown here is derived from an EMBL/GenBank/DDBJ whole genome shotgun (WGS) entry which is preliminary data.</text>
</comment>
<evidence type="ECO:0000256" key="6">
    <source>
        <dbReference type="SAM" id="MobiDB-lite"/>
    </source>
</evidence>
<comment type="subunit">
    <text evidence="4">Part of the 50S ribosomal subunit.</text>
</comment>
<protein>
    <recommendedName>
        <fullName evidence="4">Large ribosomal subunit protein uL15</fullName>
    </recommendedName>
</protein>
<evidence type="ECO:0000256" key="1">
    <source>
        <dbReference type="ARBA" id="ARBA00007320"/>
    </source>
</evidence>
<accession>A0A0G0LT50</accession>
<dbReference type="GO" id="GO:0015934">
    <property type="term" value="C:large ribosomal subunit"/>
    <property type="evidence" value="ECO:0007669"/>
    <property type="project" value="InterPro"/>
</dbReference>
<gene>
    <name evidence="4" type="primary">rplO</name>
    <name evidence="8" type="ORF">UT16_C0023G0015</name>
</gene>